<protein>
    <submittedName>
        <fullName evidence="2">Uncharacterized protein</fullName>
    </submittedName>
</protein>
<gene>
    <name evidence="2" type="ORF">P8C59_004431</name>
</gene>
<evidence type="ECO:0000313" key="2">
    <source>
        <dbReference type="EMBL" id="KAK2069887.1"/>
    </source>
</evidence>
<keyword evidence="3" id="KW-1185">Reference proteome</keyword>
<dbReference type="AlphaFoldDB" id="A0AAD9MBA4"/>
<comment type="caution">
    <text evidence="2">The sequence shown here is derived from an EMBL/GenBank/DDBJ whole genome shotgun (WGS) entry which is preliminary data.</text>
</comment>
<dbReference type="Proteomes" id="UP001217918">
    <property type="component" value="Unassembled WGS sequence"/>
</dbReference>
<dbReference type="EMBL" id="JAQQPM010000003">
    <property type="protein sequence ID" value="KAK2069887.1"/>
    <property type="molecule type" value="Genomic_DNA"/>
</dbReference>
<name>A0AAD9MBA4_9PEZI</name>
<reference evidence="2" key="1">
    <citation type="journal article" date="2023" name="Mol. Plant Microbe Interact.">
        <title>Elucidating the Obligate Nature and Biological Capacity of an Invasive Fungal Corn Pathogen.</title>
        <authorList>
            <person name="MacCready J.S."/>
            <person name="Roggenkamp E.M."/>
            <person name="Gdanetz K."/>
            <person name="Chilvers M.I."/>
        </authorList>
    </citation>
    <scope>NUCLEOTIDE SEQUENCE</scope>
    <source>
        <strain evidence="2">PM02</strain>
    </source>
</reference>
<sequence length="224" mass="25185">MFHQHDKAQASPSKHYVLVVASRPRKRTTPTRETPAAAASQVRKFDQHRFHEEDMSKMNCDFPLALAGSRLHPALSPQGHGKVLVKWLGERPAWTENNRGSERLAVQEARRLGFRCVVLREGAHDRAYTYDPETGDRLPGLVQADWHLTLMMGWSTEAMFVQGHLYCTVARLAGEQSCPVQVMRRGQRTVLTDNDKRLGYTKATAPVSEFWGINGSCGSTLRST</sequence>
<organism evidence="2 3">
    <name type="scientific">Phyllachora maydis</name>
    <dbReference type="NCBI Taxonomy" id="1825666"/>
    <lineage>
        <taxon>Eukaryota</taxon>
        <taxon>Fungi</taxon>
        <taxon>Dikarya</taxon>
        <taxon>Ascomycota</taxon>
        <taxon>Pezizomycotina</taxon>
        <taxon>Sordariomycetes</taxon>
        <taxon>Sordariomycetidae</taxon>
        <taxon>Phyllachorales</taxon>
        <taxon>Phyllachoraceae</taxon>
        <taxon>Phyllachora</taxon>
    </lineage>
</organism>
<evidence type="ECO:0000313" key="3">
    <source>
        <dbReference type="Proteomes" id="UP001217918"/>
    </source>
</evidence>
<evidence type="ECO:0000256" key="1">
    <source>
        <dbReference type="SAM" id="MobiDB-lite"/>
    </source>
</evidence>
<feature type="region of interest" description="Disordered" evidence="1">
    <location>
        <begin position="22"/>
        <end position="44"/>
    </location>
</feature>
<proteinExistence type="predicted"/>
<accession>A0AAD9MBA4</accession>